<comment type="caution">
    <text evidence="1">The sequence shown here is derived from an EMBL/GenBank/DDBJ whole genome shotgun (WGS) entry which is preliminary data.</text>
</comment>
<name>A0ACC1MSH9_9APHY</name>
<reference evidence="1" key="1">
    <citation type="submission" date="2022-08" db="EMBL/GenBank/DDBJ databases">
        <title>Genome Sequence of Pycnoporus sanguineus.</title>
        <authorList>
            <person name="Buettner E."/>
        </authorList>
    </citation>
    <scope>NUCLEOTIDE SEQUENCE</scope>
    <source>
        <strain evidence="1">CG-C14</strain>
    </source>
</reference>
<evidence type="ECO:0000313" key="1">
    <source>
        <dbReference type="EMBL" id="KAJ2969930.1"/>
    </source>
</evidence>
<protein>
    <submittedName>
        <fullName evidence="1">Uncharacterized protein</fullName>
    </submittedName>
</protein>
<keyword evidence="2" id="KW-1185">Reference proteome</keyword>
<dbReference type="EMBL" id="JANSHE010005656">
    <property type="protein sequence ID" value="KAJ2969930.1"/>
    <property type="molecule type" value="Genomic_DNA"/>
</dbReference>
<sequence length="185" mass="20420">MLLHGSCHPAWLSAQYAYKTTVGLNAAWALHRTFTFPILIDRRYIPLSATSASAHKSCIEPFLIAILSSTITFTSVFFDSSMDTSGLNIYATVNGTSTQNDDRETPYGYTPTLYVCILFVALYGVTTILHVLQAGWSRLWWLFPTAVLAGITEVIGWSGRLWSSINPHAVDPYLMQSSTPPPIAI</sequence>
<gene>
    <name evidence="1" type="ORF">NUW54_g12851</name>
</gene>
<organism evidence="1 2">
    <name type="scientific">Trametes sanguinea</name>
    <dbReference type="NCBI Taxonomy" id="158606"/>
    <lineage>
        <taxon>Eukaryota</taxon>
        <taxon>Fungi</taxon>
        <taxon>Dikarya</taxon>
        <taxon>Basidiomycota</taxon>
        <taxon>Agaricomycotina</taxon>
        <taxon>Agaricomycetes</taxon>
        <taxon>Polyporales</taxon>
        <taxon>Polyporaceae</taxon>
        <taxon>Trametes</taxon>
    </lineage>
</organism>
<dbReference type="Proteomes" id="UP001144978">
    <property type="component" value="Unassembled WGS sequence"/>
</dbReference>
<evidence type="ECO:0000313" key="2">
    <source>
        <dbReference type="Proteomes" id="UP001144978"/>
    </source>
</evidence>
<proteinExistence type="predicted"/>
<accession>A0ACC1MSH9</accession>